<accession>A0A8J2LZR1</accession>
<dbReference type="OrthoDB" id="435980at2759"/>
<sequence length="137" mass="16093">MLIAVLETPSHALFHTCAFNGKINELKGRLFRAAQSSRKQNVATEDVIEETRAMLEFGLTREHLQNLPRKELFPKKAVYNVEDVYHKALQVHGSERGIHQRMRLYQRYLYQNPLFDERKQKKNQSILLAAEVVKLRF</sequence>
<name>A0A8J2LZR1_9BILA</name>
<dbReference type="EMBL" id="CAKAEH010000844">
    <property type="protein sequence ID" value="CAG9532045.1"/>
    <property type="molecule type" value="Genomic_DNA"/>
</dbReference>
<proteinExistence type="predicted"/>
<evidence type="ECO:0000313" key="2">
    <source>
        <dbReference type="Proteomes" id="UP000746747"/>
    </source>
</evidence>
<evidence type="ECO:0000313" key="1">
    <source>
        <dbReference type="EMBL" id="CAG9532045.1"/>
    </source>
</evidence>
<keyword evidence="2" id="KW-1185">Reference proteome</keyword>
<reference evidence="1" key="1">
    <citation type="submission" date="2021-09" db="EMBL/GenBank/DDBJ databases">
        <authorList>
            <consortium name="Pathogen Informatics"/>
        </authorList>
    </citation>
    <scope>NUCLEOTIDE SEQUENCE</scope>
</reference>
<dbReference type="Proteomes" id="UP000746747">
    <property type="component" value="Unassembled WGS sequence"/>
</dbReference>
<dbReference type="AlphaFoldDB" id="A0A8J2LZR1"/>
<gene>
    <name evidence="1" type="ORF">CJOHNSTONI_LOCUS2388</name>
</gene>
<protein>
    <submittedName>
        <fullName evidence="1">Uncharacterized protein</fullName>
    </submittedName>
</protein>
<organism evidence="1 2">
    <name type="scientific">Cercopithifilaria johnstoni</name>
    <dbReference type="NCBI Taxonomy" id="2874296"/>
    <lineage>
        <taxon>Eukaryota</taxon>
        <taxon>Metazoa</taxon>
        <taxon>Ecdysozoa</taxon>
        <taxon>Nematoda</taxon>
        <taxon>Chromadorea</taxon>
        <taxon>Rhabditida</taxon>
        <taxon>Spirurina</taxon>
        <taxon>Spiruromorpha</taxon>
        <taxon>Filarioidea</taxon>
        <taxon>Onchocercidae</taxon>
        <taxon>Cercopithifilaria</taxon>
    </lineage>
</organism>
<comment type="caution">
    <text evidence="1">The sequence shown here is derived from an EMBL/GenBank/DDBJ whole genome shotgun (WGS) entry which is preliminary data.</text>
</comment>